<dbReference type="STRING" id="1765967.BW247_08470"/>
<keyword evidence="2" id="KW-1185">Reference proteome</keyword>
<protein>
    <submittedName>
        <fullName evidence="1">Uncharacterized protein</fullName>
    </submittedName>
</protein>
<proteinExistence type="predicted"/>
<gene>
    <name evidence="1" type="ORF">BW247_08470</name>
</gene>
<dbReference type="AlphaFoldDB" id="A0A1P8UGZ9"/>
<organism evidence="1 2">
    <name type="scientific">Acidihalobacter ferrooxydans</name>
    <dbReference type="NCBI Taxonomy" id="1765967"/>
    <lineage>
        <taxon>Bacteria</taxon>
        <taxon>Pseudomonadati</taxon>
        <taxon>Pseudomonadota</taxon>
        <taxon>Gammaproteobacteria</taxon>
        <taxon>Chromatiales</taxon>
        <taxon>Ectothiorhodospiraceae</taxon>
        <taxon>Acidihalobacter</taxon>
    </lineage>
</organism>
<dbReference type="RefSeq" id="WP_076836762.1">
    <property type="nucleotide sequence ID" value="NZ_CP019434.1"/>
</dbReference>
<dbReference type="REBASE" id="189010">
    <property type="entry name" value="AfeV8ORF8460P"/>
</dbReference>
<evidence type="ECO:0000313" key="1">
    <source>
        <dbReference type="EMBL" id="APZ43116.1"/>
    </source>
</evidence>
<dbReference type="Proteomes" id="UP000243807">
    <property type="component" value="Chromosome"/>
</dbReference>
<dbReference type="KEGG" id="afy:BW247_08470"/>
<sequence length="341" mass="37422">MAAHPILPGVVLGAGFSHPAYERYLRAWREQAIVDADDGRAAASVCHQATLIDLVLDGRPTHDWLSVMEDLLTDEVGRPLAYSVGFGDRLYKFEGQFLQSTVHSIHTRWWIETLTKPEAVDHGKFADWILAKKGPDGLIIDTDVSPTILRHRMKAELSMSAAMGAEILSEAGRLTDDLRSELATSLSDPRKVPPLGYMTSEQFRLAALRILGFEEQFPIGIGDHIEACKVGLDRGWGDFSMASKVDAYMGTAKRTSRDKPIHSPLVACHVAALSAKVDDPTQRAAIMDRLTIYSRSLAENPLDIPAFQMRDVPIPFGADLTPIEAVCASHLIANLQTEGGR</sequence>
<accession>A0A1P8UGZ9</accession>
<name>A0A1P8UGZ9_9GAMM</name>
<dbReference type="EMBL" id="CP019434">
    <property type="protein sequence ID" value="APZ43116.1"/>
    <property type="molecule type" value="Genomic_DNA"/>
</dbReference>
<evidence type="ECO:0000313" key="2">
    <source>
        <dbReference type="Proteomes" id="UP000243807"/>
    </source>
</evidence>
<dbReference type="OrthoDB" id="9828779at2"/>
<reference evidence="1 2" key="1">
    <citation type="submission" date="2017-01" db="EMBL/GenBank/DDBJ databases">
        <title>Draft sequence of Acidihalobacter ferrooxidans strain DSM 14175 (strain V8).</title>
        <authorList>
            <person name="Khaleque H.N."/>
            <person name="Ramsay J.P."/>
            <person name="Murphy R.J.T."/>
            <person name="Kaksonen A.H."/>
            <person name="Boxall N.J."/>
            <person name="Watkin E.L.J."/>
        </authorList>
    </citation>
    <scope>NUCLEOTIDE SEQUENCE [LARGE SCALE GENOMIC DNA]</scope>
    <source>
        <strain evidence="1 2">V8</strain>
    </source>
</reference>